<reference evidence="3 4" key="1">
    <citation type="submission" date="2021-01" db="EMBL/GenBank/DDBJ databases">
        <title>Chromosome-level genome assembly of a human fungal pathogen reveals clustering of transcriptionally co-regulated genes.</title>
        <authorList>
            <person name="Voorhies M."/>
            <person name="Cohen S."/>
            <person name="Shea T.P."/>
            <person name="Petrus S."/>
            <person name="Munoz J.F."/>
            <person name="Poplawski S."/>
            <person name="Goldman W.E."/>
            <person name="Michael T."/>
            <person name="Cuomo C.A."/>
            <person name="Sil A."/>
            <person name="Beyhan S."/>
        </authorList>
    </citation>
    <scope>NUCLEOTIDE SEQUENCE [LARGE SCALE GENOMIC DNA]</scope>
    <source>
        <strain evidence="3 4">G184AR</strain>
    </source>
</reference>
<feature type="transmembrane region" description="Helical" evidence="2">
    <location>
        <begin position="226"/>
        <end position="246"/>
    </location>
</feature>
<keyword evidence="2" id="KW-0472">Membrane</keyword>
<keyword evidence="2" id="KW-0812">Transmembrane</keyword>
<name>A0A8H7YWI3_AJECA</name>
<feature type="transmembrane region" description="Helical" evidence="2">
    <location>
        <begin position="101"/>
        <end position="127"/>
    </location>
</feature>
<evidence type="ECO:0000256" key="2">
    <source>
        <dbReference type="SAM" id="Phobius"/>
    </source>
</evidence>
<dbReference type="EMBL" id="JAEVHI010000002">
    <property type="protein sequence ID" value="KAG5299860.1"/>
    <property type="molecule type" value="Genomic_DNA"/>
</dbReference>
<dbReference type="VEuPathDB" id="FungiDB:I7I52_10315"/>
<proteinExistence type="predicted"/>
<dbReference type="AlphaFoldDB" id="A0A8H7YWI3"/>
<comment type="caution">
    <text evidence="3">The sequence shown here is derived from an EMBL/GenBank/DDBJ whole genome shotgun (WGS) entry which is preliminary data.</text>
</comment>
<sequence>MGNKVSAVTGVRSPNFFEPGNAVNEVWVGDLEVISRLPFGDSDMAQAGWPKNDYPKIPWRPFIIPLRATFSAAMKPESLPSIADPDLGWIASLRGFADKKLLHICWVAMKILAIPMMMVPIVFHLVLQDHLTAYRDDEDKSPDRTLPLADDEAVPPQSPPPRRRRNAVYTRALLGSVFHITGVLLGYAFDHRSLLNFIRIHEPSLEHTGSGVSFLQYFAGPDTSTVYAAMSIVLFLNSAYSVFRLLCAYYQFQQIDDNQVRQDNMKDTTVISLPPLWMRI</sequence>
<feature type="transmembrane region" description="Helical" evidence="2">
    <location>
        <begin position="168"/>
        <end position="189"/>
    </location>
</feature>
<evidence type="ECO:0000313" key="4">
    <source>
        <dbReference type="Proteomes" id="UP000670092"/>
    </source>
</evidence>
<evidence type="ECO:0000256" key="1">
    <source>
        <dbReference type="SAM" id="MobiDB-lite"/>
    </source>
</evidence>
<gene>
    <name evidence="3" type="ORF">I7I52_10315</name>
</gene>
<accession>A0A8H7YWI3</accession>
<evidence type="ECO:0000313" key="3">
    <source>
        <dbReference type="EMBL" id="KAG5299860.1"/>
    </source>
</evidence>
<protein>
    <submittedName>
        <fullName evidence="3">Uncharacterized protein</fullName>
    </submittedName>
</protein>
<keyword evidence="2" id="KW-1133">Transmembrane helix</keyword>
<organism evidence="3 4">
    <name type="scientific">Ajellomyces capsulatus</name>
    <name type="common">Darling's disease fungus</name>
    <name type="synonym">Histoplasma capsulatum</name>
    <dbReference type="NCBI Taxonomy" id="5037"/>
    <lineage>
        <taxon>Eukaryota</taxon>
        <taxon>Fungi</taxon>
        <taxon>Dikarya</taxon>
        <taxon>Ascomycota</taxon>
        <taxon>Pezizomycotina</taxon>
        <taxon>Eurotiomycetes</taxon>
        <taxon>Eurotiomycetidae</taxon>
        <taxon>Onygenales</taxon>
        <taxon>Ajellomycetaceae</taxon>
        <taxon>Histoplasma</taxon>
    </lineage>
</organism>
<feature type="region of interest" description="Disordered" evidence="1">
    <location>
        <begin position="137"/>
        <end position="163"/>
    </location>
</feature>
<dbReference type="OrthoDB" id="4486746at2759"/>
<dbReference type="Proteomes" id="UP000670092">
    <property type="component" value="Unassembled WGS sequence"/>
</dbReference>